<keyword evidence="1" id="KW-0255">Endonuclease</keyword>
<dbReference type="RefSeq" id="WP_149110026.1">
    <property type="nucleotide sequence ID" value="NZ_CP042425.1"/>
</dbReference>
<protein>
    <submittedName>
        <fullName evidence="1">Endonuclease</fullName>
    </submittedName>
</protein>
<name>A0A5C1AAI8_9BACT</name>
<gene>
    <name evidence="1" type="ORF">PX52LOC_02108</name>
</gene>
<evidence type="ECO:0000313" key="1">
    <source>
        <dbReference type="EMBL" id="QEL15193.1"/>
    </source>
</evidence>
<dbReference type="GO" id="GO:0004519">
    <property type="term" value="F:endonuclease activity"/>
    <property type="evidence" value="ECO:0007669"/>
    <property type="project" value="UniProtKB-KW"/>
</dbReference>
<dbReference type="OrthoDB" id="839202at2"/>
<keyword evidence="1" id="KW-0378">Hydrolase</keyword>
<dbReference type="Proteomes" id="UP000324974">
    <property type="component" value="Chromosome"/>
</dbReference>
<dbReference type="AlphaFoldDB" id="A0A5C1AAI8"/>
<dbReference type="SUPFAM" id="SSF75011">
    <property type="entry name" value="3-carboxy-cis,cis-mucoante lactonizing enzyme"/>
    <property type="match status" value="1"/>
</dbReference>
<accession>A0A5C1AAI8</accession>
<sequence length="255" mass="28077">MPVLFLSLFLAAAGSSKLPLKPGWVAAATTASEHAHQAAAADDRFLYAVSSTHVARYDRTTGKLAGTGTTKDTKHLNSAFVWKGKVYCAHSNYPATPEASDIRVYDLADDSVKVHHTFEKPPGSLVWCVREPADQFWWCCFAHYGKDNPQTILLKMDEHFKELDRWTFPKIVVDDWDAMSASGGLWDGDTLLVTHHHFKVLYRLKLPAKGGELEFVEALTCPFPGQGIAVDPKVPGGLVGIDRDRKAIVSATKAK</sequence>
<dbReference type="EMBL" id="CP042425">
    <property type="protein sequence ID" value="QEL15193.1"/>
    <property type="molecule type" value="Genomic_DNA"/>
</dbReference>
<dbReference type="KEGG" id="lrs:PX52LOC_02108"/>
<evidence type="ECO:0000313" key="2">
    <source>
        <dbReference type="Proteomes" id="UP000324974"/>
    </source>
</evidence>
<keyword evidence="2" id="KW-1185">Reference proteome</keyword>
<reference evidence="2" key="1">
    <citation type="submission" date="2019-08" db="EMBL/GenBank/DDBJ databases">
        <title>Limnoglobus roseus gen. nov., sp. nov., a novel freshwater planctomycete with a giant genome from the family Gemmataceae.</title>
        <authorList>
            <person name="Kulichevskaya I.S."/>
            <person name="Naumoff D.G."/>
            <person name="Miroshnikov K."/>
            <person name="Ivanova A."/>
            <person name="Philippov D.A."/>
            <person name="Hakobyan A."/>
            <person name="Rijpstra I.C."/>
            <person name="Sinninghe Damste J.S."/>
            <person name="Liesack W."/>
            <person name="Dedysh S.N."/>
        </authorList>
    </citation>
    <scope>NUCLEOTIDE SEQUENCE [LARGE SCALE GENOMIC DNA]</scope>
    <source>
        <strain evidence="2">PX52</strain>
    </source>
</reference>
<organism evidence="1 2">
    <name type="scientific">Limnoglobus roseus</name>
    <dbReference type="NCBI Taxonomy" id="2598579"/>
    <lineage>
        <taxon>Bacteria</taxon>
        <taxon>Pseudomonadati</taxon>
        <taxon>Planctomycetota</taxon>
        <taxon>Planctomycetia</taxon>
        <taxon>Gemmatales</taxon>
        <taxon>Gemmataceae</taxon>
        <taxon>Limnoglobus</taxon>
    </lineage>
</organism>
<keyword evidence="1" id="KW-0540">Nuclease</keyword>
<proteinExistence type="predicted"/>